<evidence type="ECO:0000259" key="6">
    <source>
        <dbReference type="Pfam" id="PF07732"/>
    </source>
</evidence>
<dbReference type="SUPFAM" id="SSF49503">
    <property type="entry name" value="Cupredoxins"/>
    <property type="match status" value="3"/>
</dbReference>
<dbReference type="PANTHER" id="PTHR11709">
    <property type="entry name" value="MULTI-COPPER OXIDASE"/>
    <property type="match status" value="1"/>
</dbReference>
<dbReference type="OrthoDB" id="2121828at2759"/>
<proteinExistence type="inferred from homology"/>
<dbReference type="Pfam" id="PF07731">
    <property type="entry name" value="Cu-oxidase_2"/>
    <property type="match status" value="1"/>
</dbReference>
<evidence type="ECO:0000259" key="4">
    <source>
        <dbReference type="Pfam" id="PF00394"/>
    </source>
</evidence>
<evidence type="ECO:0000256" key="3">
    <source>
        <dbReference type="SAM" id="MobiDB-lite"/>
    </source>
</evidence>
<dbReference type="Proteomes" id="UP000325081">
    <property type="component" value="Unassembled WGS sequence"/>
</dbReference>
<dbReference type="EMBL" id="BKCP01005006">
    <property type="protein sequence ID" value="GER35686.1"/>
    <property type="molecule type" value="Genomic_DNA"/>
</dbReference>
<dbReference type="InterPro" id="IPR034273">
    <property type="entry name" value="CuRO_1_AAO-like"/>
</dbReference>
<feature type="non-terminal residue" evidence="7">
    <location>
        <position position="1"/>
    </location>
</feature>
<evidence type="ECO:0000259" key="5">
    <source>
        <dbReference type="Pfam" id="PF07731"/>
    </source>
</evidence>
<feature type="domain" description="Plastocyanin-like" evidence="6">
    <location>
        <begin position="95"/>
        <end position="208"/>
    </location>
</feature>
<dbReference type="Pfam" id="PF00394">
    <property type="entry name" value="Cu-oxidase"/>
    <property type="match status" value="1"/>
</dbReference>
<protein>
    <submittedName>
        <fullName evidence="7">SKU5-like protein</fullName>
    </submittedName>
</protein>
<dbReference type="CDD" id="cd13846">
    <property type="entry name" value="CuRO_1_AAO_like_1"/>
    <property type="match status" value="1"/>
</dbReference>
<dbReference type="PANTHER" id="PTHR11709:SF115">
    <property type="entry name" value="OS07G0119400 PROTEIN"/>
    <property type="match status" value="1"/>
</dbReference>
<dbReference type="Gene3D" id="2.60.40.420">
    <property type="entry name" value="Cupredoxins - blue copper proteins"/>
    <property type="match status" value="3"/>
</dbReference>
<comment type="similarity">
    <text evidence="1">Belongs to the multicopper oxidase family.</text>
</comment>
<dbReference type="AlphaFoldDB" id="A0A5A7PSN6"/>
<feature type="domain" description="Plastocyanin-like" evidence="5">
    <location>
        <begin position="414"/>
        <end position="550"/>
    </location>
</feature>
<evidence type="ECO:0000256" key="2">
    <source>
        <dbReference type="ARBA" id="ARBA00023180"/>
    </source>
</evidence>
<reference evidence="8" key="1">
    <citation type="journal article" date="2019" name="Curr. Biol.">
        <title>Genome Sequence of Striga asiatica Provides Insight into the Evolution of Plant Parasitism.</title>
        <authorList>
            <person name="Yoshida S."/>
            <person name="Kim S."/>
            <person name="Wafula E.K."/>
            <person name="Tanskanen J."/>
            <person name="Kim Y.M."/>
            <person name="Honaas L."/>
            <person name="Yang Z."/>
            <person name="Spallek T."/>
            <person name="Conn C.E."/>
            <person name="Ichihashi Y."/>
            <person name="Cheong K."/>
            <person name="Cui S."/>
            <person name="Der J.P."/>
            <person name="Gundlach H."/>
            <person name="Jiao Y."/>
            <person name="Hori C."/>
            <person name="Ishida J.K."/>
            <person name="Kasahara H."/>
            <person name="Kiba T."/>
            <person name="Kim M.S."/>
            <person name="Koo N."/>
            <person name="Laohavisit A."/>
            <person name="Lee Y.H."/>
            <person name="Lumba S."/>
            <person name="McCourt P."/>
            <person name="Mortimer J.C."/>
            <person name="Mutuku J.M."/>
            <person name="Nomura T."/>
            <person name="Sasaki-Sekimoto Y."/>
            <person name="Seto Y."/>
            <person name="Wang Y."/>
            <person name="Wakatake T."/>
            <person name="Sakakibara H."/>
            <person name="Demura T."/>
            <person name="Yamaguchi S."/>
            <person name="Yoneyama K."/>
            <person name="Manabe R.I."/>
            <person name="Nelson D.C."/>
            <person name="Schulman A.H."/>
            <person name="Timko M.P."/>
            <person name="dePamphilis C.W."/>
            <person name="Choi D."/>
            <person name="Shirasu K."/>
        </authorList>
    </citation>
    <scope>NUCLEOTIDE SEQUENCE [LARGE SCALE GENOMIC DNA]</scope>
    <source>
        <strain evidence="8">cv. UVA1</strain>
    </source>
</reference>
<dbReference type="InterPro" id="IPR011707">
    <property type="entry name" value="Cu-oxidase-like_N"/>
</dbReference>
<dbReference type="GO" id="GO:0005507">
    <property type="term" value="F:copper ion binding"/>
    <property type="evidence" value="ECO:0007669"/>
    <property type="project" value="InterPro"/>
</dbReference>
<dbReference type="FunFam" id="2.60.40.420:FF:000016">
    <property type="entry name" value="Monocopper oxidase-like protein"/>
    <property type="match status" value="1"/>
</dbReference>
<dbReference type="InterPro" id="IPR008972">
    <property type="entry name" value="Cupredoxin"/>
</dbReference>
<keyword evidence="8" id="KW-1185">Reference proteome</keyword>
<evidence type="ECO:0000313" key="7">
    <source>
        <dbReference type="EMBL" id="GER35686.1"/>
    </source>
</evidence>
<name>A0A5A7PSN6_STRAF</name>
<dbReference type="InterPro" id="IPR011706">
    <property type="entry name" value="Cu-oxidase_C"/>
</dbReference>
<feature type="region of interest" description="Disordered" evidence="3">
    <location>
        <begin position="1"/>
        <end position="20"/>
    </location>
</feature>
<organism evidence="7 8">
    <name type="scientific">Striga asiatica</name>
    <name type="common">Asiatic witchweed</name>
    <name type="synonym">Buchnera asiatica</name>
    <dbReference type="NCBI Taxonomy" id="4170"/>
    <lineage>
        <taxon>Eukaryota</taxon>
        <taxon>Viridiplantae</taxon>
        <taxon>Streptophyta</taxon>
        <taxon>Embryophyta</taxon>
        <taxon>Tracheophyta</taxon>
        <taxon>Spermatophyta</taxon>
        <taxon>Magnoliopsida</taxon>
        <taxon>eudicotyledons</taxon>
        <taxon>Gunneridae</taxon>
        <taxon>Pentapetalae</taxon>
        <taxon>asterids</taxon>
        <taxon>lamiids</taxon>
        <taxon>Lamiales</taxon>
        <taxon>Orobanchaceae</taxon>
        <taxon>Buchnereae</taxon>
        <taxon>Striga</taxon>
    </lineage>
</organism>
<evidence type="ECO:0000313" key="8">
    <source>
        <dbReference type="Proteomes" id="UP000325081"/>
    </source>
</evidence>
<comment type="caution">
    <text evidence="7">The sequence shown here is derived from an EMBL/GenBank/DDBJ whole genome shotgun (WGS) entry which is preliminary data.</text>
</comment>
<sequence>PSPLDPASSPSSEAPSHCSPPTTSVPTSLCLFLASLDDLPSLAGTSDVWVGSVGFRAPLSEMGRAISLYLVAVFAFWSVLGVRSEDAYKYYTWTVTYGTAAPLGVSQQVILINGQFPGPRLDTVTNDNIILNLINKLDQPILLTWNGIKQRKNSWQDGVLGTNCPIPPNTNYTYKFQTKDQIGSYSYFPSTLMHRAAGGFGALNVYARSVIPVPYATPAGDYSLLVGDWYKAGHKASGLQQILDSGKPLPSPDGILINGQGHSSFSGNQGKTYMFRVSNIGLSTSINFRIQGHKMKLVEVEGSHVLQNIYDSLDIHVGQSVSVLITLNQSPKDYYIVASTRFTQAVLTATGVLHYTNSQAPVNGPIPAGPTIEVDWSIDQARSYRTIILANTAPLINGKQRYAVNGVSYINPDTPLKLADHYNIPGVFIVNSIQSTPSGGGPSLGTSVLGASLHDFIEVVFQNNEDTIQSWHLDGYDFWVVGFGNGQWTQASRQTYNLDDALTRHTTQVYPKSWTAILVSLDNQGMWNLRSAMWGRQYLGQQLYLRVYNPTPSFANEYDIPNNALLCGRAVGRKLT</sequence>
<feature type="domain" description="Plastocyanin-like" evidence="4">
    <location>
        <begin position="221"/>
        <end position="357"/>
    </location>
</feature>
<dbReference type="Pfam" id="PF07732">
    <property type="entry name" value="Cu-oxidase_3"/>
    <property type="match status" value="1"/>
</dbReference>
<dbReference type="GO" id="GO:0016491">
    <property type="term" value="F:oxidoreductase activity"/>
    <property type="evidence" value="ECO:0007669"/>
    <property type="project" value="InterPro"/>
</dbReference>
<evidence type="ECO:0000256" key="1">
    <source>
        <dbReference type="ARBA" id="ARBA00010609"/>
    </source>
</evidence>
<accession>A0A5A7PSN6</accession>
<dbReference type="InterPro" id="IPR045087">
    <property type="entry name" value="Cu-oxidase_fam"/>
</dbReference>
<keyword evidence="2" id="KW-0325">Glycoprotein</keyword>
<gene>
    <name evidence="7" type="ORF">STAS_11983</name>
</gene>
<dbReference type="InterPro" id="IPR001117">
    <property type="entry name" value="Cu-oxidase_2nd"/>
</dbReference>